<keyword evidence="7" id="KW-1185">Reference proteome</keyword>
<dbReference type="InterPro" id="IPR021858">
    <property type="entry name" value="Fun_TF"/>
</dbReference>
<evidence type="ECO:0000256" key="3">
    <source>
        <dbReference type="ARBA" id="ARBA00023163"/>
    </source>
</evidence>
<proteinExistence type="predicted"/>
<comment type="caution">
    <text evidence="6">The sequence shown here is derived from an EMBL/GenBank/DDBJ whole genome shotgun (WGS) entry which is preliminary data.</text>
</comment>
<evidence type="ECO:0000256" key="2">
    <source>
        <dbReference type="ARBA" id="ARBA00023125"/>
    </source>
</evidence>
<dbReference type="AlphaFoldDB" id="A0A2B7WXK9"/>
<dbReference type="CDD" id="cd00067">
    <property type="entry name" value="GAL4"/>
    <property type="match status" value="1"/>
</dbReference>
<keyword evidence="4" id="KW-0539">Nucleus</keyword>
<protein>
    <recommendedName>
        <fullName evidence="5">Zn(2)-C6 fungal-type domain-containing protein</fullName>
    </recommendedName>
</protein>
<dbReference type="InterPro" id="IPR036864">
    <property type="entry name" value="Zn2-C6_fun-type_DNA-bd_sf"/>
</dbReference>
<dbReference type="Pfam" id="PF11951">
    <property type="entry name" value="Fungal_trans_2"/>
    <property type="match status" value="1"/>
</dbReference>
<dbReference type="Gene3D" id="4.10.240.10">
    <property type="entry name" value="Zn(2)-C6 fungal-type DNA-binding domain"/>
    <property type="match status" value="1"/>
</dbReference>
<dbReference type="SMART" id="SM00066">
    <property type="entry name" value="GAL4"/>
    <property type="match status" value="1"/>
</dbReference>
<evidence type="ECO:0000259" key="5">
    <source>
        <dbReference type="PROSITE" id="PS50048"/>
    </source>
</evidence>
<dbReference type="InterPro" id="IPR001138">
    <property type="entry name" value="Zn2Cys6_DnaBD"/>
</dbReference>
<accession>A0A2B7WXK9</accession>
<evidence type="ECO:0000256" key="1">
    <source>
        <dbReference type="ARBA" id="ARBA00023015"/>
    </source>
</evidence>
<reference evidence="6 7" key="1">
    <citation type="submission" date="2017-10" db="EMBL/GenBank/DDBJ databases">
        <title>Comparative genomics in systemic dimorphic fungi from Ajellomycetaceae.</title>
        <authorList>
            <person name="Munoz J.F."/>
            <person name="Mcewen J.G."/>
            <person name="Clay O.K."/>
            <person name="Cuomo C.A."/>
        </authorList>
    </citation>
    <scope>NUCLEOTIDE SEQUENCE [LARGE SCALE GENOMIC DNA]</scope>
    <source>
        <strain evidence="6 7">UAMH7299</strain>
    </source>
</reference>
<keyword evidence="1" id="KW-0805">Transcription regulation</keyword>
<name>A0A2B7WXK9_POLH7</name>
<dbReference type="GO" id="GO:0008270">
    <property type="term" value="F:zinc ion binding"/>
    <property type="evidence" value="ECO:0007669"/>
    <property type="project" value="InterPro"/>
</dbReference>
<dbReference type="PANTHER" id="PTHR47784:SF5">
    <property type="entry name" value="STEROL UPTAKE CONTROL PROTEIN 2"/>
    <property type="match status" value="1"/>
</dbReference>
<feature type="domain" description="Zn(2)-C6 fungal-type" evidence="5">
    <location>
        <begin position="18"/>
        <end position="48"/>
    </location>
</feature>
<dbReference type="SUPFAM" id="SSF57701">
    <property type="entry name" value="Zn2/Cys6 DNA-binding domain"/>
    <property type="match status" value="1"/>
</dbReference>
<dbReference type="Proteomes" id="UP000224634">
    <property type="component" value="Unassembled WGS sequence"/>
</dbReference>
<sequence length="418" mass="46953">MASKSTVLRRPHTKSRNGCAQCKRRKVKCDEQAPRCRNCRVRFEKCSFESHWPDHKQQDTTSVNQNEAVVLMNPNGTQFSPLQLDGMLSPYSNSLNWSASVTRQDLELMHHYATTVFLSLADYEVYQPVWQRAVPQEAQSYRFLMHAVLAISALHMCHLHKDSSTSPTSPDDPRPYRQLALSHCNAALSDFRSTVKTTTPSNVNAIFAFSHLMVFFAFGSAGLTPHSKPESTGDAIDGLLGIFNLLRHSMRVIREAWDLVQDGALGVLLQRGPAITDRKYLSPDTSSALQRVENLCSSSSPSSPSSSTSPTTLKTLRSVLHQLSDSFVMASTKRADWGMALRFPMIFPDNMLGYLRTREPLALVILAHYCVILYRAPVRWWTAGWSGEVLRAVAEGLDERWKGEVRWPLRETGVVVVE</sequence>
<dbReference type="OrthoDB" id="4937900at2759"/>
<dbReference type="GO" id="GO:0001228">
    <property type="term" value="F:DNA-binding transcription activator activity, RNA polymerase II-specific"/>
    <property type="evidence" value="ECO:0007669"/>
    <property type="project" value="TreeGrafter"/>
</dbReference>
<dbReference type="PANTHER" id="PTHR47784">
    <property type="entry name" value="STEROL UPTAKE CONTROL PROTEIN 2"/>
    <property type="match status" value="1"/>
</dbReference>
<gene>
    <name evidence="6" type="ORF">AJ80_08566</name>
</gene>
<evidence type="ECO:0000256" key="4">
    <source>
        <dbReference type="ARBA" id="ARBA00023242"/>
    </source>
</evidence>
<dbReference type="GO" id="GO:0003677">
    <property type="term" value="F:DNA binding"/>
    <property type="evidence" value="ECO:0007669"/>
    <property type="project" value="UniProtKB-KW"/>
</dbReference>
<keyword evidence="2" id="KW-0238">DNA-binding</keyword>
<dbReference type="PROSITE" id="PS00463">
    <property type="entry name" value="ZN2_CY6_FUNGAL_1"/>
    <property type="match status" value="1"/>
</dbReference>
<dbReference type="Pfam" id="PF00172">
    <property type="entry name" value="Zn_clus"/>
    <property type="match status" value="1"/>
</dbReference>
<keyword evidence="3" id="KW-0804">Transcription</keyword>
<dbReference type="EMBL" id="PDNA01000203">
    <property type="protein sequence ID" value="PGH04104.1"/>
    <property type="molecule type" value="Genomic_DNA"/>
</dbReference>
<dbReference type="STRING" id="1447883.A0A2B7WXK9"/>
<evidence type="ECO:0000313" key="6">
    <source>
        <dbReference type="EMBL" id="PGH04104.1"/>
    </source>
</evidence>
<dbReference type="InterPro" id="IPR053157">
    <property type="entry name" value="Sterol_Uptake_Regulator"/>
</dbReference>
<organism evidence="6 7">
    <name type="scientific">Polytolypa hystricis (strain UAMH7299)</name>
    <dbReference type="NCBI Taxonomy" id="1447883"/>
    <lineage>
        <taxon>Eukaryota</taxon>
        <taxon>Fungi</taxon>
        <taxon>Dikarya</taxon>
        <taxon>Ascomycota</taxon>
        <taxon>Pezizomycotina</taxon>
        <taxon>Eurotiomycetes</taxon>
        <taxon>Eurotiomycetidae</taxon>
        <taxon>Onygenales</taxon>
        <taxon>Onygenales incertae sedis</taxon>
        <taxon>Polytolypa</taxon>
    </lineage>
</organism>
<evidence type="ECO:0000313" key="7">
    <source>
        <dbReference type="Proteomes" id="UP000224634"/>
    </source>
</evidence>
<dbReference type="PROSITE" id="PS50048">
    <property type="entry name" value="ZN2_CY6_FUNGAL_2"/>
    <property type="match status" value="1"/>
</dbReference>